<dbReference type="EC" id="6.3.4.4" evidence="8 10"/>
<protein>
    <recommendedName>
        <fullName evidence="8 10">Adenylosuccinate synthetase</fullName>
        <shortName evidence="8">AMPSase</shortName>
        <shortName evidence="8">AdSS</shortName>
        <ecNumber evidence="8 10">6.3.4.4</ecNumber>
    </recommendedName>
    <alternativeName>
        <fullName evidence="8">IMP--aspartate ligase</fullName>
    </alternativeName>
</protein>
<feature type="binding site" description="in other chain" evidence="8">
    <location>
        <position position="222"/>
    </location>
    <ligand>
        <name>IMP</name>
        <dbReference type="ChEBI" id="CHEBI:58053"/>
        <note>ligand shared between dimeric partners</note>
    </ligand>
</feature>
<feature type="binding site" evidence="8">
    <location>
        <position position="303"/>
    </location>
    <ligand>
        <name>GTP</name>
        <dbReference type="ChEBI" id="CHEBI:37565"/>
    </ligand>
</feature>
<dbReference type="PROSITE" id="PS00513">
    <property type="entry name" value="ADENYLOSUCCIN_SYN_2"/>
    <property type="match status" value="1"/>
</dbReference>
<dbReference type="HAMAP" id="MF_00011">
    <property type="entry name" value="Adenylosucc_synth"/>
    <property type="match status" value="1"/>
</dbReference>
<evidence type="ECO:0000256" key="5">
    <source>
        <dbReference type="ARBA" id="ARBA00022755"/>
    </source>
</evidence>
<evidence type="ECO:0000256" key="10">
    <source>
        <dbReference type="RuleBase" id="RU000520"/>
    </source>
</evidence>
<keyword evidence="12" id="KW-1185">Reference proteome</keyword>
<evidence type="ECO:0000256" key="6">
    <source>
        <dbReference type="ARBA" id="ARBA00022842"/>
    </source>
</evidence>
<dbReference type="GO" id="GO:0044208">
    <property type="term" value="P:'de novo' AMP biosynthetic process"/>
    <property type="evidence" value="ECO:0007669"/>
    <property type="project" value="UniProtKB-UniRule"/>
</dbReference>
<feature type="binding site" description="in other chain" evidence="8">
    <location>
        <begin position="39"/>
        <end position="42"/>
    </location>
    <ligand>
        <name>IMP</name>
        <dbReference type="ChEBI" id="CHEBI:58053"/>
        <note>ligand shared between dimeric partners</note>
    </ligand>
</feature>
<proteinExistence type="inferred from homology"/>
<feature type="binding site" description="in other chain" evidence="8">
    <location>
        <position position="301"/>
    </location>
    <ligand>
        <name>IMP</name>
        <dbReference type="ChEBI" id="CHEBI:58053"/>
        <note>ligand shared between dimeric partners</note>
    </ligand>
</feature>
<evidence type="ECO:0000256" key="4">
    <source>
        <dbReference type="ARBA" id="ARBA00022741"/>
    </source>
</evidence>
<feature type="binding site" evidence="8">
    <location>
        <begin position="13"/>
        <end position="19"/>
    </location>
    <ligand>
        <name>GTP</name>
        <dbReference type="ChEBI" id="CHEBI:37565"/>
    </ligand>
</feature>
<dbReference type="OrthoDB" id="9807553at2"/>
<feature type="binding site" description="in other chain" evidence="8">
    <location>
        <begin position="14"/>
        <end position="17"/>
    </location>
    <ligand>
        <name>IMP</name>
        <dbReference type="ChEBI" id="CHEBI:58053"/>
        <note>ligand shared between dimeric partners</note>
    </ligand>
</feature>
<reference evidence="11 12" key="1">
    <citation type="journal article" date="2019" name="Proc. Natl. Acad. Sci. U.S.A.">
        <title>Exaggeration and cooption of innate immunity for social defense.</title>
        <authorList>
            <person name="Kutsukake M."/>
            <person name="Moriyama M."/>
            <person name="Shigenobu S."/>
            <person name="Meng X.-Y."/>
            <person name="Nikoh N."/>
            <person name="Noda C."/>
            <person name="Kobayashi S."/>
            <person name="Fukatsu T."/>
        </authorList>
    </citation>
    <scope>NUCLEOTIDE SEQUENCE [LARGE SCALE GENOMIC DNA]</scope>
    <source>
        <strain evidence="11 12">Nmo</strain>
    </source>
</reference>
<dbReference type="FunFam" id="1.10.300.10:FF:000001">
    <property type="entry name" value="Adenylosuccinate synthetase"/>
    <property type="match status" value="1"/>
</dbReference>
<dbReference type="Gene3D" id="1.10.300.10">
    <property type="entry name" value="Adenylosuccinate Synthetase, subunit A, domain 2"/>
    <property type="match status" value="1"/>
</dbReference>
<name>A0A455TAR6_9GAMM</name>
<dbReference type="InterPro" id="IPR042110">
    <property type="entry name" value="Adenylosuccinate_synth_dom2"/>
</dbReference>
<dbReference type="Gene3D" id="3.40.440.10">
    <property type="entry name" value="Adenylosuccinate Synthetase, subunit A, domain 1"/>
    <property type="match status" value="1"/>
</dbReference>
<keyword evidence="6 8" id="KW-0460">Magnesium</keyword>
<dbReference type="InterPro" id="IPR033128">
    <property type="entry name" value="Adenylosuccin_syn_Lys_AS"/>
</dbReference>
<dbReference type="GO" id="GO:0005525">
    <property type="term" value="F:GTP binding"/>
    <property type="evidence" value="ECO:0007669"/>
    <property type="project" value="UniProtKB-UniRule"/>
</dbReference>
<evidence type="ECO:0000256" key="9">
    <source>
        <dbReference type="PROSITE-ProRule" id="PRU10134"/>
    </source>
</evidence>
<comment type="subunit">
    <text evidence="1 8">Homodimer.</text>
</comment>
<feature type="binding site" evidence="8">
    <location>
        <begin position="413"/>
        <end position="415"/>
    </location>
    <ligand>
        <name>GTP</name>
        <dbReference type="ChEBI" id="CHEBI:37565"/>
    </ligand>
</feature>
<feature type="binding site" evidence="8">
    <location>
        <position position="141"/>
    </location>
    <ligand>
        <name>IMP</name>
        <dbReference type="ChEBI" id="CHEBI:58053"/>
        <note>ligand shared between dimeric partners</note>
    </ligand>
</feature>
<dbReference type="InterPro" id="IPR018220">
    <property type="entry name" value="Adenylosuccin_syn_GTP-bd"/>
</dbReference>
<dbReference type="Gene3D" id="3.90.170.10">
    <property type="entry name" value="Adenylosuccinate Synthetase, subunit A, domain 3"/>
    <property type="match status" value="1"/>
</dbReference>
<sequence length="430" mass="47833">MAKNVVVLGMQWGDEGKGKIVDFLTEKVKYIVRYQGGHNAGHTIIVNNNRIILHLIPSGILNKHKICIIGNGVVVSPSALVKEINMLKKHNVSIKNRLIISGYCSLVLKYHVAMDKAREEIDKIGTTGCGIGPAYEDKVARRSLRIGDLNNENFVISSLEKVLRYYNHQLVHFYHKTPILISDVLQELLQYKDLLLDLVGDVPIILCNAIKNNLSIMFEGSQGFLLDVDHGSYPYVTSSNTISGGVTAGAGVGPTQINNVIGVSKSYTTRVGSGPFPTEILDGISTHLCTKGREFGTTTGRRRRIGWLDTVIIKRSIQINSVTSLCLTKLDVLDDLNELKICIGYKNSKTGKCNMEIPYIISDWDIIEPIYEILPGWSQSCYKITQFNLLPIEAKNYILRIEEILEIPISIVSTGPSRLDTIILKDINLR</sequence>
<keyword evidence="7 8" id="KW-0342">GTP-binding</keyword>
<comment type="similarity">
    <text evidence="8 10">Belongs to the adenylosuccinate synthetase family.</text>
</comment>
<dbReference type="CDD" id="cd03108">
    <property type="entry name" value="AdSS"/>
    <property type="match status" value="1"/>
</dbReference>
<dbReference type="Pfam" id="PF00709">
    <property type="entry name" value="Adenylsucc_synt"/>
    <property type="match status" value="1"/>
</dbReference>
<keyword evidence="8" id="KW-0963">Cytoplasm</keyword>
<comment type="function">
    <text evidence="8">Plays an important role in the de novo pathway of purine nucleotide biosynthesis. Catalyzes the first committed step in the biosynthesis of AMP from IMP.</text>
</comment>
<evidence type="ECO:0000256" key="3">
    <source>
        <dbReference type="ARBA" id="ARBA00022723"/>
    </source>
</evidence>
<evidence type="ECO:0000313" key="12">
    <source>
        <dbReference type="Proteomes" id="UP000317544"/>
    </source>
</evidence>
<feature type="binding site" description="in other chain" evidence="8">
    <location>
        <position position="237"/>
    </location>
    <ligand>
        <name>IMP</name>
        <dbReference type="ChEBI" id="CHEBI:58053"/>
        <note>ligand shared between dimeric partners</note>
    </ligand>
</feature>
<feature type="active site" description="Proton acceptor" evidence="8">
    <location>
        <position position="14"/>
    </location>
</feature>
<feature type="binding site" description="in other chain" evidence="8">
    <location>
        <position position="127"/>
    </location>
    <ligand>
        <name>IMP</name>
        <dbReference type="ChEBI" id="CHEBI:58053"/>
        <note>ligand shared between dimeric partners</note>
    </ligand>
</feature>
<keyword evidence="3 8" id="KW-0479">Metal-binding</keyword>
<feature type="active site" description="Proton donor" evidence="8">
    <location>
        <position position="42"/>
    </location>
</feature>
<feature type="binding site" evidence="8">
    <location>
        <begin position="329"/>
        <end position="331"/>
    </location>
    <ligand>
        <name>GTP</name>
        <dbReference type="ChEBI" id="CHEBI:37565"/>
    </ligand>
</feature>
<dbReference type="InterPro" id="IPR042111">
    <property type="entry name" value="Adenylosuccinate_synth_dom3"/>
</dbReference>
<keyword evidence="2 8" id="KW-0436">Ligase</keyword>
<dbReference type="InterPro" id="IPR001114">
    <property type="entry name" value="Adenylosuccinate_synthetase"/>
</dbReference>
<dbReference type="InterPro" id="IPR042109">
    <property type="entry name" value="Adenylosuccinate_synth_dom1"/>
</dbReference>
<comment type="subcellular location">
    <subcellularLocation>
        <location evidence="8">Cytoplasm</location>
    </subcellularLocation>
</comment>
<dbReference type="AlphaFoldDB" id="A0A455TAR6"/>
<keyword evidence="5 8" id="KW-0658">Purine biosynthesis</keyword>
<dbReference type="Proteomes" id="UP000317544">
    <property type="component" value="Chromosome"/>
</dbReference>
<dbReference type="SMART" id="SM00788">
    <property type="entry name" value="Adenylsucc_synt"/>
    <property type="match status" value="1"/>
</dbReference>
<evidence type="ECO:0000256" key="2">
    <source>
        <dbReference type="ARBA" id="ARBA00022598"/>
    </source>
</evidence>
<feature type="binding site" evidence="8">
    <location>
        <position position="14"/>
    </location>
    <ligand>
        <name>Mg(2+)</name>
        <dbReference type="ChEBI" id="CHEBI:18420"/>
    </ligand>
</feature>
<gene>
    <name evidence="8 11" type="primary">purA</name>
    <name evidence="11" type="ORF">BUCNMO_429</name>
</gene>
<dbReference type="PANTHER" id="PTHR11846">
    <property type="entry name" value="ADENYLOSUCCINATE SYNTHETASE"/>
    <property type="match status" value="1"/>
</dbReference>
<dbReference type="GO" id="GO:0000287">
    <property type="term" value="F:magnesium ion binding"/>
    <property type="evidence" value="ECO:0007669"/>
    <property type="project" value="UniProtKB-UniRule"/>
</dbReference>
<dbReference type="FunFam" id="3.90.170.10:FF:000001">
    <property type="entry name" value="Adenylosuccinate synthetase"/>
    <property type="match status" value="1"/>
</dbReference>
<feature type="active site" evidence="9">
    <location>
        <position position="138"/>
    </location>
</feature>
<comment type="catalytic activity">
    <reaction evidence="8 10">
        <text>IMP + L-aspartate + GTP = N(6)-(1,2-dicarboxyethyl)-AMP + GDP + phosphate + 2 H(+)</text>
        <dbReference type="Rhea" id="RHEA:15753"/>
        <dbReference type="ChEBI" id="CHEBI:15378"/>
        <dbReference type="ChEBI" id="CHEBI:29991"/>
        <dbReference type="ChEBI" id="CHEBI:37565"/>
        <dbReference type="ChEBI" id="CHEBI:43474"/>
        <dbReference type="ChEBI" id="CHEBI:57567"/>
        <dbReference type="ChEBI" id="CHEBI:58053"/>
        <dbReference type="ChEBI" id="CHEBI:58189"/>
        <dbReference type="EC" id="6.3.4.4"/>
    </reaction>
</comment>
<keyword evidence="4 8" id="KW-0547">Nucleotide-binding</keyword>
<evidence type="ECO:0000256" key="1">
    <source>
        <dbReference type="ARBA" id="ARBA00011738"/>
    </source>
</evidence>
<evidence type="ECO:0000256" key="7">
    <source>
        <dbReference type="ARBA" id="ARBA00023134"/>
    </source>
</evidence>
<feature type="binding site" evidence="8">
    <location>
        <position position="41"/>
    </location>
    <ligand>
        <name>Mg(2+)</name>
        <dbReference type="ChEBI" id="CHEBI:18420"/>
    </ligand>
</feature>
<comment type="cofactor">
    <cofactor evidence="8">
        <name>Mg(2+)</name>
        <dbReference type="ChEBI" id="CHEBI:18420"/>
    </cofactor>
    <text evidence="8">Binds 1 Mg(2+) ion per subunit.</text>
</comment>
<dbReference type="NCBIfam" id="NF002223">
    <property type="entry name" value="PRK01117.1"/>
    <property type="match status" value="1"/>
</dbReference>
<feature type="binding site" evidence="8">
    <location>
        <begin position="41"/>
        <end position="43"/>
    </location>
    <ligand>
        <name>GTP</name>
        <dbReference type="ChEBI" id="CHEBI:37565"/>
    </ligand>
</feature>
<dbReference type="PROSITE" id="PS01266">
    <property type="entry name" value="ADENYLOSUCCIN_SYN_1"/>
    <property type="match status" value="1"/>
</dbReference>
<organism evidence="11 12">
    <name type="scientific">Buchnera aphidicola</name>
    <name type="common">Nipponaphis monzeni</name>
    <dbReference type="NCBI Taxonomy" id="2495405"/>
    <lineage>
        <taxon>Bacteria</taxon>
        <taxon>Pseudomonadati</taxon>
        <taxon>Pseudomonadota</taxon>
        <taxon>Gammaproteobacteria</taxon>
        <taxon>Enterobacterales</taxon>
        <taxon>Erwiniaceae</taxon>
        <taxon>Buchnera</taxon>
    </lineage>
</organism>
<dbReference type="EMBL" id="AP019379">
    <property type="protein sequence ID" value="BBI01431.1"/>
    <property type="molecule type" value="Genomic_DNA"/>
</dbReference>
<dbReference type="InterPro" id="IPR027417">
    <property type="entry name" value="P-loop_NTPase"/>
</dbReference>
<dbReference type="UniPathway" id="UPA00075">
    <property type="reaction ID" value="UER00335"/>
</dbReference>
<evidence type="ECO:0000256" key="8">
    <source>
        <dbReference type="HAMAP-Rule" id="MF_00011"/>
    </source>
</evidence>
<comment type="pathway">
    <text evidence="8 10">Purine metabolism; AMP biosynthesis via de novo pathway; AMP from IMP: step 1/2.</text>
</comment>
<dbReference type="GO" id="GO:0046040">
    <property type="term" value="P:IMP metabolic process"/>
    <property type="evidence" value="ECO:0007669"/>
    <property type="project" value="TreeGrafter"/>
</dbReference>
<dbReference type="GO" id="GO:0004019">
    <property type="term" value="F:adenylosuccinate synthase activity"/>
    <property type="evidence" value="ECO:0007669"/>
    <property type="project" value="UniProtKB-UniRule"/>
</dbReference>
<feature type="binding site" evidence="8">
    <location>
        <begin position="297"/>
        <end position="303"/>
    </location>
    <ligand>
        <name>substrate</name>
    </ligand>
</feature>
<dbReference type="RefSeq" id="WP_158345225.1">
    <property type="nucleotide sequence ID" value="NZ_AP019379.1"/>
</dbReference>
<evidence type="ECO:0000313" key="11">
    <source>
        <dbReference type="EMBL" id="BBI01431.1"/>
    </source>
</evidence>
<dbReference type="PANTHER" id="PTHR11846:SF0">
    <property type="entry name" value="ADENYLOSUCCINATE SYNTHETASE"/>
    <property type="match status" value="1"/>
</dbReference>
<dbReference type="SUPFAM" id="SSF52540">
    <property type="entry name" value="P-loop containing nucleoside triphosphate hydrolases"/>
    <property type="match status" value="1"/>
</dbReference>
<accession>A0A455TAR6</accession>
<dbReference type="GO" id="GO:0005737">
    <property type="term" value="C:cytoplasm"/>
    <property type="evidence" value="ECO:0007669"/>
    <property type="project" value="UniProtKB-SubCell"/>
</dbReference>
<dbReference type="NCBIfam" id="TIGR00184">
    <property type="entry name" value="purA"/>
    <property type="match status" value="1"/>
</dbReference>